<evidence type="ECO:0000313" key="11">
    <source>
        <dbReference type="Proteomes" id="UP000184404"/>
    </source>
</evidence>
<dbReference type="AlphaFoldDB" id="A0A1M5A701"/>
<evidence type="ECO:0000256" key="2">
    <source>
        <dbReference type="ARBA" id="ARBA00009152"/>
    </source>
</evidence>
<dbReference type="Gene3D" id="3.20.20.140">
    <property type="entry name" value="Metal-dependent hydrolases"/>
    <property type="match status" value="1"/>
</dbReference>
<dbReference type="SUPFAM" id="SSF89550">
    <property type="entry name" value="PHP domain-like"/>
    <property type="match status" value="1"/>
</dbReference>
<evidence type="ECO:0000256" key="7">
    <source>
        <dbReference type="ARBA" id="ARBA00049158"/>
    </source>
</evidence>
<dbReference type="InterPro" id="IPR004013">
    <property type="entry name" value="PHP_dom"/>
</dbReference>
<dbReference type="RefSeq" id="WP_072936339.1">
    <property type="nucleotide sequence ID" value="NZ_FQUG01000010.1"/>
</dbReference>
<dbReference type="GO" id="GO:0004401">
    <property type="term" value="F:histidinol-phosphatase activity"/>
    <property type="evidence" value="ECO:0007669"/>
    <property type="project" value="UniProtKB-UniRule"/>
</dbReference>
<dbReference type="InterPro" id="IPR010140">
    <property type="entry name" value="Histidinol_P_phosphatase_HisJ"/>
</dbReference>
<dbReference type="GO" id="GO:0000105">
    <property type="term" value="P:L-histidine biosynthetic process"/>
    <property type="evidence" value="ECO:0007669"/>
    <property type="project" value="UniProtKB-UniRule"/>
</dbReference>
<keyword evidence="11" id="KW-1185">Reference proteome</keyword>
<organism evidence="10 11">
    <name type="scientific">Schwartzia succinivorans DSM 10502</name>
    <dbReference type="NCBI Taxonomy" id="1123243"/>
    <lineage>
        <taxon>Bacteria</taxon>
        <taxon>Bacillati</taxon>
        <taxon>Bacillota</taxon>
        <taxon>Negativicutes</taxon>
        <taxon>Selenomonadales</taxon>
        <taxon>Selenomonadaceae</taxon>
        <taxon>Schwartzia</taxon>
    </lineage>
</organism>
<reference evidence="10 11" key="1">
    <citation type="submission" date="2016-11" db="EMBL/GenBank/DDBJ databases">
        <authorList>
            <person name="Jaros S."/>
            <person name="Januszkiewicz K."/>
            <person name="Wedrychowicz H."/>
        </authorList>
    </citation>
    <scope>NUCLEOTIDE SEQUENCE [LARGE SCALE GENOMIC DNA]</scope>
    <source>
        <strain evidence="10 11">DSM 10502</strain>
    </source>
</reference>
<feature type="domain" description="PHP" evidence="9">
    <location>
        <begin position="4"/>
        <end position="187"/>
    </location>
</feature>
<dbReference type="Pfam" id="PF02811">
    <property type="entry name" value="PHP"/>
    <property type="match status" value="1"/>
</dbReference>
<keyword evidence="5 8" id="KW-0378">Hydrolase</keyword>
<comment type="catalytic activity">
    <reaction evidence="7 8">
        <text>L-histidinol phosphate + H2O = L-histidinol + phosphate</text>
        <dbReference type="Rhea" id="RHEA:14465"/>
        <dbReference type="ChEBI" id="CHEBI:15377"/>
        <dbReference type="ChEBI" id="CHEBI:43474"/>
        <dbReference type="ChEBI" id="CHEBI:57699"/>
        <dbReference type="ChEBI" id="CHEBI:57980"/>
        <dbReference type="EC" id="3.1.3.15"/>
    </reaction>
</comment>
<evidence type="ECO:0000256" key="6">
    <source>
        <dbReference type="ARBA" id="ARBA00023102"/>
    </source>
</evidence>
<sequence length="256" mass="29285">MIFDSHSHTKFSADSEMKAKEAMDAAEKLGIGIVFTEHIDFSYPGELDFTFSPKDYWKEYEPLRGKTLRLGVEMGLAPGEKEQAEAFIAEVPFDEVIGSIHLIDGHDIYEKDCYEGKTQDEMYRRYFSLMADMVRLHSYIDILGHIDYIARYAPYENTEIQYAVWKDGIDEVLRAVVETDTVLELNTRRFDAPIHFKNLVPIYKRYKELGGKYTSIGSDAHTPDVIGAHFAVAEQFAEACGLVPVTFEARKMQILK</sequence>
<dbReference type="UniPathway" id="UPA00031">
    <property type="reaction ID" value="UER00013"/>
</dbReference>
<dbReference type="PANTHER" id="PTHR21039">
    <property type="entry name" value="HISTIDINOL PHOSPHATASE-RELATED"/>
    <property type="match status" value="1"/>
</dbReference>
<comment type="pathway">
    <text evidence="1 8">Amino-acid biosynthesis; L-histidine biosynthesis; L-histidine from 5-phospho-alpha-D-ribose 1-diphosphate: step 8/9.</text>
</comment>
<dbReference type="EC" id="3.1.3.15" evidence="3 8"/>
<dbReference type="GO" id="GO:0005737">
    <property type="term" value="C:cytoplasm"/>
    <property type="evidence" value="ECO:0007669"/>
    <property type="project" value="TreeGrafter"/>
</dbReference>
<dbReference type="InterPro" id="IPR016195">
    <property type="entry name" value="Pol/histidinol_Pase-like"/>
</dbReference>
<dbReference type="STRING" id="1123243.SAMN02745190_02237"/>
<dbReference type="Proteomes" id="UP000184404">
    <property type="component" value="Unassembled WGS sequence"/>
</dbReference>
<evidence type="ECO:0000256" key="5">
    <source>
        <dbReference type="ARBA" id="ARBA00022801"/>
    </source>
</evidence>
<proteinExistence type="inferred from homology"/>
<evidence type="ECO:0000256" key="8">
    <source>
        <dbReference type="RuleBase" id="RU366003"/>
    </source>
</evidence>
<evidence type="ECO:0000259" key="9">
    <source>
        <dbReference type="Pfam" id="PF02811"/>
    </source>
</evidence>
<evidence type="ECO:0000256" key="4">
    <source>
        <dbReference type="ARBA" id="ARBA00022605"/>
    </source>
</evidence>
<evidence type="ECO:0000313" key="10">
    <source>
        <dbReference type="EMBL" id="SHF26081.1"/>
    </source>
</evidence>
<gene>
    <name evidence="10" type="ORF">SAMN02745190_02237</name>
</gene>
<keyword evidence="6 8" id="KW-0368">Histidine biosynthesis</keyword>
<dbReference type="PANTHER" id="PTHR21039:SF0">
    <property type="entry name" value="HISTIDINOL-PHOSPHATASE"/>
    <property type="match status" value="1"/>
</dbReference>
<evidence type="ECO:0000256" key="1">
    <source>
        <dbReference type="ARBA" id="ARBA00004970"/>
    </source>
</evidence>
<dbReference type="OrthoDB" id="9775255at2"/>
<accession>A0A1M5A701</accession>
<name>A0A1M5A701_9FIRM</name>
<evidence type="ECO:0000256" key="3">
    <source>
        <dbReference type="ARBA" id="ARBA00013085"/>
    </source>
</evidence>
<comment type="similarity">
    <text evidence="2 8">Belongs to the PHP hydrolase family. HisK subfamily.</text>
</comment>
<protein>
    <recommendedName>
        <fullName evidence="3 8">Histidinol-phosphatase</fullName>
        <shortName evidence="8">HolPase</shortName>
        <ecNumber evidence="3 8">3.1.3.15</ecNumber>
    </recommendedName>
</protein>
<keyword evidence="4 8" id="KW-0028">Amino-acid biosynthesis</keyword>
<dbReference type="EMBL" id="FQUG01000010">
    <property type="protein sequence ID" value="SHF26081.1"/>
    <property type="molecule type" value="Genomic_DNA"/>
</dbReference>
<dbReference type="NCBIfam" id="TIGR01856">
    <property type="entry name" value="hisJ_fam"/>
    <property type="match status" value="1"/>
</dbReference>